<gene>
    <name evidence="2" type="ORF">GCM10010529_25600</name>
</gene>
<keyword evidence="3" id="KW-1185">Reference proteome</keyword>
<evidence type="ECO:0000313" key="3">
    <source>
        <dbReference type="Proteomes" id="UP001500236"/>
    </source>
</evidence>
<sequence>MTEEMETAAVPTTVRMLGIVGIALLALTGCGAGEAEEDAGEQDAGQEDVDPDGAEDQGDEPDEIAEDGADEEPEDETEAEAGDAPAIEEIEADLWRAMEEAESVVLDAEVPAGAEEVEADIDAEEGADTIVQHYSGQMDGSALTLREEAGGASAEYISFDDGTYLRGEDELAAVARQFPGEIDEDELAGEFEGKWVDYSQIFPEGFTVDEWMADFRGSLEEAGGFGELEAEADTRDGEDVWIYTDDRREIVVRAGDDPVLLSVYADNDGDVFDVRFSDWDEAAEPERPADEDILTVDDMEDILS</sequence>
<feature type="region of interest" description="Disordered" evidence="1">
    <location>
        <begin position="33"/>
        <end position="86"/>
    </location>
</feature>
<name>A0ABP6M2E0_9MICC</name>
<protein>
    <submittedName>
        <fullName evidence="2">Uncharacterized protein</fullName>
    </submittedName>
</protein>
<accession>A0ABP6M2E0</accession>
<evidence type="ECO:0000256" key="1">
    <source>
        <dbReference type="SAM" id="MobiDB-lite"/>
    </source>
</evidence>
<dbReference type="RefSeq" id="WP_344681506.1">
    <property type="nucleotide sequence ID" value="NZ_BAAAVT010000018.1"/>
</dbReference>
<organism evidence="2 3">
    <name type="scientific">Nesterenkonia aethiopica</name>
    <dbReference type="NCBI Taxonomy" id="269144"/>
    <lineage>
        <taxon>Bacteria</taxon>
        <taxon>Bacillati</taxon>
        <taxon>Actinomycetota</taxon>
        <taxon>Actinomycetes</taxon>
        <taxon>Micrococcales</taxon>
        <taxon>Micrococcaceae</taxon>
        <taxon>Nesterenkonia</taxon>
    </lineage>
</organism>
<dbReference type="EMBL" id="BAAAVT010000018">
    <property type="protein sequence ID" value="GAA3072379.1"/>
    <property type="molecule type" value="Genomic_DNA"/>
</dbReference>
<feature type="compositionally biased region" description="Acidic residues" evidence="1">
    <location>
        <begin position="34"/>
        <end position="86"/>
    </location>
</feature>
<comment type="caution">
    <text evidence="2">The sequence shown here is derived from an EMBL/GenBank/DDBJ whole genome shotgun (WGS) entry which is preliminary data.</text>
</comment>
<evidence type="ECO:0000313" key="2">
    <source>
        <dbReference type="EMBL" id="GAA3072379.1"/>
    </source>
</evidence>
<dbReference type="Proteomes" id="UP001500236">
    <property type="component" value="Unassembled WGS sequence"/>
</dbReference>
<proteinExistence type="predicted"/>
<reference evidence="3" key="1">
    <citation type="journal article" date="2019" name="Int. J. Syst. Evol. Microbiol.">
        <title>The Global Catalogue of Microorganisms (GCM) 10K type strain sequencing project: providing services to taxonomists for standard genome sequencing and annotation.</title>
        <authorList>
            <consortium name="The Broad Institute Genomics Platform"/>
            <consortium name="The Broad Institute Genome Sequencing Center for Infectious Disease"/>
            <person name="Wu L."/>
            <person name="Ma J."/>
        </authorList>
    </citation>
    <scope>NUCLEOTIDE SEQUENCE [LARGE SCALE GENOMIC DNA]</scope>
    <source>
        <strain evidence="3">JCM 14309</strain>
    </source>
</reference>